<sequence length="106" mass="11043">MKRGGSAGGGQSSLGYLFGSDDKNKQKNKAAPQSPTACLPPYGTDIPNDKPPETPNSSSPHKTKASHNYLTVLGQNSGHLITDRPSTRVKSAPGGDSSLGYLFGDK</sequence>
<name>A0ABD3BP76_9LAMI</name>
<feature type="region of interest" description="Disordered" evidence="3">
    <location>
        <begin position="1"/>
        <end position="106"/>
    </location>
</feature>
<evidence type="ECO:0000313" key="5">
    <source>
        <dbReference type="Proteomes" id="UP001632038"/>
    </source>
</evidence>
<dbReference type="GO" id="GO:0005874">
    <property type="term" value="C:microtubule"/>
    <property type="evidence" value="ECO:0007669"/>
    <property type="project" value="UniProtKB-KW"/>
</dbReference>
<keyword evidence="5" id="KW-1185">Reference proteome</keyword>
<dbReference type="AlphaFoldDB" id="A0ABD3BP76"/>
<accession>A0ABD3BP76</accession>
<evidence type="ECO:0008006" key="6">
    <source>
        <dbReference type="Google" id="ProtNLM"/>
    </source>
</evidence>
<proteinExistence type="inferred from homology"/>
<evidence type="ECO:0000256" key="2">
    <source>
        <dbReference type="ARBA" id="ARBA00022701"/>
    </source>
</evidence>
<organism evidence="4 5">
    <name type="scientific">Castilleja foliolosa</name>
    <dbReference type="NCBI Taxonomy" id="1961234"/>
    <lineage>
        <taxon>Eukaryota</taxon>
        <taxon>Viridiplantae</taxon>
        <taxon>Streptophyta</taxon>
        <taxon>Embryophyta</taxon>
        <taxon>Tracheophyta</taxon>
        <taxon>Spermatophyta</taxon>
        <taxon>Magnoliopsida</taxon>
        <taxon>eudicotyledons</taxon>
        <taxon>Gunneridae</taxon>
        <taxon>Pentapetalae</taxon>
        <taxon>asterids</taxon>
        <taxon>lamiids</taxon>
        <taxon>Lamiales</taxon>
        <taxon>Orobanchaceae</taxon>
        <taxon>Pedicularideae</taxon>
        <taxon>Castillejinae</taxon>
        <taxon>Castilleja</taxon>
    </lineage>
</organism>
<comment type="caution">
    <text evidence="4">The sequence shown here is derived from an EMBL/GenBank/DDBJ whole genome shotgun (WGS) entry which is preliminary data.</text>
</comment>
<dbReference type="InterPro" id="IPR039613">
    <property type="entry name" value="SPR1/2/3/4/5"/>
</dbReference>
<comment type="similarity">
    <text evidence="1">Belongs to the SPIRAL1 family.</text>
</comment>
<gene>
    <name evidence="4" type="ORF">CASFOL_036805</name>
</gene>
<dbReference type="Proteomes" id="UP001632038">
    <property type="component" value="Unassembled WGS sequence"/>
</dbReference>
<reference evidence="5" key="1">
    <citation type="journal article" date="2024" name="IScience">
        <title>Strigolactones Initiate the Formation of Haustorium-like Structures in Castilleja.</title>
        <authorList>
            <person name="Buerger M."/>
            <person name="Peterson D."/>
            <person name="Chory J."/>
        </authorList>
    </citation>
    <scope>NUCLEOTIDE SEQUENCE [LARGE SCALE GENOMIC DNA]</scope>
</reference>
<dbReference type="PANTHER" id="PTHR33403:SF19">
    <property type="entry name" value="PROTEIN SPIRAL1-LIKE 5"/>
    <property type="match status" value="1"/>
</dbReference>
<evidence type="ECO:0000256" key="1">
    <source>
        <dbReference type="ARBA" id="ARBA00009656"/>
    </source>
</evidence>
<feature type="compositionally biased region" description="Polar residues" evidence="3">
    <location>
        <begin position="55"/>
        <end position="79"/>
    </location>
</feature>
<keyword evidence="2" id="KW-0493">Microtubule</keyword>
<evidence type="ECO:0000313" key="4">
    <source>
        <dbReference type="EMBL" id="KAL3619235.1"/>
    </source>
</evidence>
<feature type="compositionally biased region" description="Gly residues" evidence="3">
    <location>
        <begin position="1"/>
        <end position="12"/>
    </location>
</feature>
<dbReference type="EMBL" id="JAVIJP010000069">
    <property type="protein sequence ID" value="KAL3619235.1"/>
    <property type="molecule type" value="Genomic_DNA"/>
</dbReference>
<dbReference type="PANTHER" id="PTHR33403">
    <property type="entry name" value="SPR1"/>
    <property type="match status" value="1"/>
</dbReference>
<protein>
    <recommendedName>
        <fullName evidence="6">Protein SPIRAL1-like 5</fullName>
    </recommendedName>
</protein>
<evidence type="ECO:0000256" key="3">
    <source>
        <dbReference type="SAM" id="MobiDB-lite"/>
    </source>
</evidence>